<dbReference type="AlphaFoldDB" id="A0A8B7NP45"/>
<comment type="similarity">
    <text evidence="2">Belongs to the thymosin beta family.</text>
</comment>
<dbReference type="PANTHER" id="PTHR20940:SF1">
    <property type="entry name" value="CIBOULOT, ISOFORM A"/>
    <property type="match status" value="1"/>
</dbReference>
<keyword evidence="6" id="KW-1185">Reference proteome</keyword>
<dbReference type="Proteomes" id="UP000694843">
    <property type="component" value="Unplaced"/>
</dbReference>
<accession>A0A8B7NP45</accession>
<reference evidence="7" key="1">
    <citation type="submission" date="2025-08" db="UniProtKB">
        <authorList>
            <consortium name="RefSeq"/>
        </authorList>
    </citation>
    <scope>IDENTIFICATION</scope>
    <source>
        <tissue evidence="7">Whole organism</tissue>
    </source>
</reference>
<evidence type="ECO:0000256" key="3">
    <source>
        <dbReference type="ARBA" id="ARBA00022490"/>
    </source>
</evidence>
<evidence type="ECO:0000313" key="6">
    <source>
        <dbReference type="Proteomes" id="UP000694843"/>
    </source>
</evidence>
<dbReference type="Pfam" id="PF01290">
    <property type="entry name" value="Thymosin"/>
    <property type="match status" value="3"/>
</dbReference>
<gene>
    <name evidence="7" type="primary">LOC108672312</name>
</gene>
<evidence type="ECO:0000256" key="1">
    <source>
        <dbReference type="ARBA" id="ARBA00004245"/>
    </source>
</evidence>
<protein>
    <submittedName>
        <fullName evidence="7">Thymosin beta isoform X4</fullName>
    </submittedName>
</protein>
<dbReference type="PANTHER" id="PTHR20940">
    <property type="entry name" value="TETRA THYMOSIN"/>
    <property type="match status" value="1"/>
</dbReference>
<feature type="region of interest" description="Disordered" evidence="5">
    <location>
        <begin position="108"/>
        <end position="128"/>
    </location>
</feature>
<comment type="subcellular location">
    <subcellularLocation>
        <location evidence="1">Cytoplasm</location>
        <location evidence="1">Cytoskeleton</location>
    </subcellularLocation>
</comment>
<dbReference type="InterPro" id="IPR038386">
    <property type="entry name" value="Beta-thymosin_sf"/>
</dbReference>
<dbReference type="GeneID" id="108672312"/>
<dbReference type="GO" id="GO:0005856">
    <property type="term" value="C:cytoskeleton"/>
    <property type="evidence" value="ECO:0007669"/>
    <property type="project" value="UniProtKB-SubCell"/>
</dbReference>
<dbReference type="GO" id="GO:0003785">
    <property type="term" value="F:actin monomer binding"/>
    <property type="evidence" value="ECO:0007669"/>
    <property type="project" value="InterPro"/>
</dbReference>
<dbReference type="InterPro" id="IPR001152">
    <property type="entry name" value="Beta-thymosin"/>
</dbReference>
<dbReference type="PROSITE" id="PS00500">
    <property type="entry name" value="THYMOSIN_B4"/>
    <property type="match status" value="1"/>
</dbReference>
<dbReference type="OrthoDB" id="2151618at2759"/>
<proteinExistence type="inferred from homology"/>
<organism evidence="6 7">
    <name type="scientific">Hyalella azteca</name>
    <name type="common">Amphipod</name>
    <dbReference type="NCBI Taxonomy" id="294128"/>
    <lineage>
        <taxon>Eukaryota</taxon>
        <taxon>Metazoa</taxon>
        <taxon>Ecdysozoa</taxon>
        <taxon>Arthropoda</taxon>
        <taxon>Crustacea</taxon>
        <taxon>Multicrustacea</taxon>
        <taxon>Malacostraca</taxon>
        <taxon>Eumalacostraca</taxon>
        <taxon>Peracarida</taxon>
        <taxon>Amphipoda</taxon>
        <taxon>Senticaudata</taxon>
        <taxon>Talitrida</taxon>
        <taxon>Talitroidea</taxon>
        <taxon>Hyalellidae</taxon>
        <taxon>Hyalella</taxon>
    </lineage>
</organism>
<evidence type="ECO:0000313" key="7">
    <source>
        <dbReference type="RefSeq" id="XP_018015484.1"/>
    </source>
</evidence>
<dbReference type="CTD" id="31359"/>
<dbReference type="FunFam" id="1.20.5.520:FF:000001">
    <property type="entry name" value="Thymosin beta"/>
    <property type="match status" value="1"/>
</dbReference>
<evidence type="ECO:0000256" key="5">
    <source>
        <dbReference type="SAM" id="MobiDB-lite"/>
    </source>
</evidence>
<name>A0A8B7NP45_HYAAZ</name>
<dbReference type="GO" id="GO:0007015">
    <property type="term" value="P:actin filament organization"/>
    <property type="evidence" value="ECO:0007669"/>
    <property type="project" value="InterPro"/>
</dbReference>
<dbReference type="Gene3D" id="1.20.5.520">
    <property type="entry name" value="Single helix bin"/>
    <property type="match status" value="3"/>
</dbReference>
<dbReference type="GO" id="GO:0005829">
    <property type="term" value="C:cytosol"/>
    <property type="evidence" value="ECO:0007669"/>
    <property type="project" value="TreeGrafter"/>
</dbReference>
<dbReference type="SMART" id="SM00152">
    <property type="entry name" value="THY"/>
    <property type="match status" value="3"/>
</dbReference>
<evidence type="ECO:0000256" key="4">
    <source>
        <dbReference type="ARBA" id="ARBA00023212"/>
    </source>
</evidence>
<sequence length="128" mass="13993">MAAATPLKDLPKVDATLKDQLEGFTPDKLKPAQTEEKTALPTKEDVLAEKAHLEHLAGIEHGAKTKLKRTKTAEKIVLPSSEDIAAEKDQQALLSGIERFDASALKKTETLEKNPLPTKEEIEQEKAA</sequence>
<keyword evidence="3" id="KW-0963">Cytoplasm</keyword>
<keyword evidence="4" id="KW-0206">Cytoskeleton</keyword>
<evidence type="ECO:0000256" key="2">
    <source>
        <dbReference type="ARBA" id="ARBA00009511"/>
    </source>
</evidence>
<dbReference type="RefSeq" id="XP_018015484.1">
    <property type="nucleotide sequence ID" value="XM_018159995.2"/>
</dbReference>